<protein>
    <submittedName>
        <fullName evidence="1">Uncharacterized protein</fullName>
    </submittedName>
</protein>
<reference evidence="1" key="1">
    <citation type="submission" date="2018-02" db="EMBL/GenBank/DDBJ databases">
        <title>Rhizophora mucronata_Transcriptome.</title>
        <authorList>
            <person name="Meera S.P."/>
            <person name="Sreeshan A."/>
            <person name="Augustine A."/>
        </authorList>
    </citation>
    <scope>NUCLEOTIDE SEQUENCE</scope>
    <source>
        <tissue evidence="1">Leaf</tissue>
    </source>
</reference>
<sequence>MTLCHHLVETNDYCLCNLKWQHLALTMAPF</sequence>
<proteinExistence type="predicted"/>
<dbReference type="AlphaFoldDB" id="A0A2P2IHZ0"/>
<dbReference type="EMBL" id="GGEC01000335">
    <property type="protein sequence ID" value="MBW80818.1"/>
    <property type="molecule type" value="Transcribed_RNA"/>
</dbReference>
<organism evidence="1">
    <name type="scientific">Rhizophora mucronata</name>
    <name type="common">Asiatic mangrove</name>
    <dbReference type="NCBI Taxonomy" id="61149"/>
    <lineage>
        <taxon>Eukaryota</taxon>
        <taxon>Viridiplantae</taxon>
        <taxon>Streptophyta</taxon>
        <taxon>Embryophyta</taxon>
        <taxon>Tracheophyta</taxon>
        <taxon>Spermatophyta</taxon>
        <taxon>Magnoliopsida</taxon>
        <taxon>eudicotyledons</taxon>
        <taxon>Gunneridae</taxon>
        <taxon>Pentapetalae</taxon>
        <taxon>rosids</taxon>
        <taxon>fabids</taxon>
        <taxon>Malpighiales</taxon>
        <taxon>Rhizophoraceae</taxon>
        <taxon>Rhizophora</taxon>
    </lineage>
</organism>
<accession>A0A2P2IHZ0</accession>
<evidence type="ECO:0000313" key="1">
    <source>
        <dbReference type="EMBL" id="MBW80818.1"/>
    </source>
</evidence>
<name>A0A2P2IHZ0_RHIMU</name>